<dbReference type="PANTHER" id="PTHR40940:SF1">
    <property type="entry name" value="PROTEIN BATD"/>
    <property type="match status" value="1"/>
</dbReference>
<dbReference type="PANTHER" id="PTHR40940">
    <property type="entry name" value="PROTEIN BATD-RELATED"/>
    <property type="match status" value="1"/>
</dbReference>
<gene>
    <name evidence="2" type="ORF">FHP24_00195</name>
</gene>
<feature type="signal peptide" evidence="1">
    <location>
        <begin position="1"/>
        <end position="17"/>
    </location>
</feature>
<dbReference type="OrthoDB" id="7699970at2"/>
<sequence length="419" mass="45517">MRWLALLFLLAAAPAMAAQPFARASVDATGGIVPGQKVSVFVDVFAPYFFTLPPDFPLFDIPDALVTLSTDRAQNMVQTIDGQQYSGIRKIYSIVPDNPGTFAVPAIEIPIGWSENGKSITGKVATSPFTFDVTKGTDVFFAAKGLNIQQSFDRDPSSLKVGDVLVRTITITAFETQGLTMPAIDFEGADGLKKYTKPAKIEDGVRVGRDMVSRRTETVVYTAEKEGDFTVPEISYPWFDTDVHRDDAATLPAITVKVAVAPAIPGIAPQQQAEGTVASNKARRTIMFGCLALLGSVAAAWAGRRLPARLLVILRSIGRDIKHSRWYRLRQLRRTIRTASAANVYAALHECSRTEGYRTLADWVAVTSPAAAHEIETLEGQLFGRGEREIDRAILSSSVSMAPARLSHQRSALPPLNPA</sequence>
<keyword evidence="1" id="KW-0732">Signal</keyword>
<dbReference type="Proteomes" id="UP000311605">
    <property type="component" value="Unassembled WGS sequence"/>
</dbReference>
<comment type="caution">
    <text evidence="2">The sequence shown here is derived from an EMBL/GenBank/DDBJ whole genome shotgun (WGS) entry which is preliminary data.</text>
</comment>
<protein>
    <submittedName>
        <fullName evidence="2">Protein BatD</fullName>
    </submittedName>
</protein>
<evidence type="ECO:0000313" key="3">
    <source>
        <dbReference type="Proteomes" id="UP000311605"/>
    </source>
</evidence>
<feature type="chain" id="PRO_5022732044" evidence="1">
    <location>
        <begin position="18"/>
        <end position="419"/>
    </location>
</feature>
<reference evidence="2 3" key="1">
    <citation type="submission" date="2019-06" db="EMBL/GenBank/DDBJ databases">
        <title>The draft genome of Rhizobium smilacinae PTYR-5.</title>
        <authorList>
            <person name="Liu L."/>
            <person name="Li L."/>
            <person name="Zhang X."/>
        </authorList>
    </citation>
    <scope>NUCLEOTIDE SEQUENCE [LARGE SCALE GENOMIC DNA]</scope>
    <source>
        <strain evidence="2 3">PTYR-5</strain>
    </source>
</reference>
<evidence type="ECO:0000313" key="2">
    <source>
        <dbReference type="EMBL" id="TNM64772.1"/>
    </source>
</evidence>
<dbReference type="AlphaFoldDB" id="A0A5C4XMX2"/>
<dbReference type="RefSeq" id="WP_139671206.1">
    <property type="nucleotide sequence ID" value="NZ_VDMN01000001.1"/>
</dbReference>
<accession>A0A5C4XMX2</accession>
<name>A0A5C4XMX2_9HYPH</name>
<dbReference type="InterPro" id="IPR025738">
    <property type="entry name" value="BatD"/>
</dbReference>
<organism evidence="2 3">
    <name type="scientific">Aliirhizobium smilacinae</name>
    <dbReference type="NCBI Taxonomy" id="1395944"/>
    <lineage>
        <taxon>Bacteria</taxon>
        <taxon>Pseudomonadati</taxon>
        <taxon>Pseudomonadota</taxon>
        <taxon>Alphaproteobacteria</taxon>
        <taxon>Hyphomicrobiales</taxon>
        <taxon>Rhizobiaceae</taxon>
        <taxon>Aliirhizobium</taxon>
    </lineage>
</organism>
<evidence type="ECO:0000256" key="1">
    <source>
        <dbReference type="SAM" id="SignalP"/>
    </source>
</evidence>
<proteinExistence type="predicted"/>
<keyword evidence="3" id="KW-1185">Reference proteome</keyword>
<dbReference type="EMBL" id="VDMN01000001">
    <property type="protein sequence ID" value="TNM64772.1"/>
    <property type="molecule type" value="Genomic_DNA"/>
</dbReference>